<sequence length="176" mass="18413">MKCPKCGYDIPNGAKFCPNCGVKLEARVGGDFILKPGCVVAAGYLAIILGALDLAVGLAFFYLSGFMESFVRSLAEQIKYTQPPPAQVTTSLLTLNTISLGACIVGLILIVGGGYLLELRKVGAVMAIATSLAGLALTLLIALSVRSVTANFSLVLSLIEAATLVVLVAMGWKYLR</sequence>
<feature type="transmembrane region" description="Helical" evidence="1">
    <location>
        <begin position="98"/>
        <end position="117"/>
    </location>
</feature>
<dbReference type="Proteomes" id="UP000278475">
    <property type="component" value="Unassembled WGS sequence"/>
</dbReference>
<evidence type="ECO:0000256" key="1">
    <source>
        <dbReference type="SAM" id="Phobius"/>
    </source>
</evidence>
<name>A0A497EQ96_9CREN</name>
<dbReference type="Pfam" id="PF13240">
    <property type="entry name" value="Zn_Ribbon_1"/>
    <property type="match status" value="1"/>
</dbReference>
<dbReference type="InterPro" id="IPR026870">
    <property type="entry name" value="Zinc_ribbon_dom"/>
</dbReference>
<reference evidence="3 4" key="1">
    <citation type="submission" date="2018-06" db="EMBL/GenBank/DDBJ databases">
        <title>Extensive metabolic versatility and redundancy in microbially diverse, dynamic hydrothermal sediments.</title>
        <authorList>
            <person name="Dombrowski N."/>
            <person name="Teske A."/>
            <person name="Baker B.J."/>
        </authorList>
    </citation>
    <scope>NUCLEOTIDE SEQUENCE [LARGE SCALE GENOMIC DNA]</scope>
    <source>
        <strain evidence="3">B66_G16</strain>
    </source>
</reference>
<organism evidence="3 4">
    <name type="scientific">Thermoproteota archaeon</name>
    <dbReference type="NCBI Taxonomy" id="2056631"/>
    <lineage>
        <taxon>Archaea</taxon>
        <taxon>Thermoproteota</taxon>
    </lineage>
</organism>
<evidence type="ECO:0000313" key="4">
    <source>
        <dbReference type="Proteomes" id="UP000278475"/>
    </source>
</evidence>
<comment type="caution">
    <text evidence="3">The sequence shown here is derived from an EMBL/GenBank/DDBJ whole genome shotgun (WGS) entry which is preliminary data.</text>
</comment>
<keyword evidence="1" id="KW-0472">Membrane</keyword>
<evidence type="ECO:0000313" key="3">
    <source>
        <dbReference type="EMBL" id="RLE49296.1"/>
    </source>
</evidence>
<evidence type="ECO:0000259" key="2">
    <source>
        <dbReference type="Pfam" id="PF13240"/>
    </source>
</evidence>
<keyword evidence="1" id="KW-0812">Transmembrane</keyword>
<feature type="transmembrane region" description="Helical" evidence="1">
    <location>
        <begin position="124"/>
        <end position="145"/>
    </location>
</feature>
<gene>
    <name evidence="3" type="ORF">DRJ31_05470</name>
</gene>
<feature type="transmembrane region" description="Helical" evidence="1">
    <location>
        <begin position="37"/>
        <end position="63"/>
    </location>
</feature>
<protein>
    <recommendedName>
        <fullName evidence="2">Zinc-ribbon domain-containing protein</fullName>
    </recommendedName>
</protein>
<feature type="transmembrane region" description="Helical" evidence="1">
    <location>
        <begin position="151"/>
        <end position="172"/>
    </location>
</feature>
<feature type="domain" description="Zinc-ribbon" evidence="2">
    <location>
        <begin position="2"/>
        <end position="21"/>
    </location>
</feature>
<dbReference type="EMBL" id="QMQV01000042">
    <property type="protein sequence ID" value="RLE49296.1"/>
    <property type="molecule type" value="Genomic_DNA"/>
</dbReference>
<accession>A0A497EQ96</accession>
<dbReference type="AlphaFoldDB" id="A0A497EQ96"/>
<keyword evidence="1" id="KW-1133">Transmembrane helix</keyword>
<proteinExistence type="predicted"/>